<evidence type="ECO:0000256" key="2">
    <source>
        <dbReference type="ARBA" id="ARBA00049106"/>
    </source>
</evidence>
<name>A0ABQ3MBC0_9PSEU</name>
<dbReference type="PANTHER" id="PTHR39428">
    <property type="entry name" value="F420H(2)-DEPENDENT QUINONE REDUCTASE RV1261C"/>
    <property type="match status" value="1"/>
</dbReference>
<evidence type="ECO:0000313" key="4">
    <source>
        <dbReference type="Proteomes" id="UP000635387"/>
    </source>
</evidence>
<dbReference type="InterPro" id="IPR004378">
    <property type="entry name" value="F420H2_quin_Rdtase"/>
</dbReference>
<proteinExistence type="inferred from homology"/>
<dbReference type="Pfam" id="PF04075">
    <property type="entry name" value="F420H2_quin_red"/>
    <property type="match status" value="1"/>
</dbReference>
<dbReference type="SUPFAM" id="SSF50475">
    <property type="entry name" value="FMN-binding split barrel"/>
    <property type="match status" value="1"/>
</dbReference>
<gene>
    <name evidence="3" type="ORF">GCM10017790_84110</name>
</gene>
<dbReference type="Gene3D" id="2.30.110.10">
    <property type="entry name" value="Electron Transport, Fmn-binding Protein, Chain A"/>
    <property type="match status" value="1"/>
</dbReference>
<comment type="catalytic activity">
    <reaction evidence="2">
        <text>oxidized coenzyme F420-(gamma-L-Glu)(n) + a quinol + H(+) = reduced coenzyme F420-(gamma-L-Glu)(n) + a quinone</text>
        <dbReference type="Rhea" id="RHEA:39663"/>
        <dbReference type="Rhea" id="RHEA-COMP:12939"/>
        <dbReference type="Rhea" id="RHEA-COMP:14378"/>
        <dbReference type="ChEBI" id="CHEBI:15378"/>
        <dbReference type="ChEBI" id="CHEBI:24646"/>
        <dbReference type="ChEBI" id="CHEBI:132124"/>
        <dbReference type="ChEBI" id="CHEBI:133980"/>
        <dbReference type="ChEBI" id="CHEBI:139511"/>
    </reaction>
</comment>
<dbReference type="PANTHER" id="PTHR39428:SF1">
    <property type="entry name" value="F420H(2)-DEPENDENT QUINONE REDUCTASE RV1261C"/>
    <property type="match status" value="1"/>
</dbReference>
<dbReference type="NCBIfam" id="TIGR00026">
    <property type="entry name" value="hi_GC_TIGR00026"/>
    <property type="match status" value="1"/>
</dbReference>
<keyword evidence="4" id="KW-1185">Reference proteome</keyword>
<evidence type="ECO:0000256" key="1">
    <source>
        <dbReference type="ARBA" id="ARBA00008710"/>
    </source>
</evidence>
<evidence type="ECO:0008006" key="5">
    <source>
        <dbReference type="Google" id="ProtNLM"/>
    </source>
</evidence>
<comment type="similarity">
    <text evidence="1">Belongs to the F420H(2)-dependent quinone reductase family.</text>
</comment>
<dbReference type="RefSeq" id="WP_229908347.1">
    <property type="nucleotide sequence ID" value="NZ_BNAY01000018.1"/>
</dbReference>
<dbReference type="Proteomes" id="UP000635387">
    <property type="component" value="Unassembled WGS sequence"/>
</dbReference>
<evidence type="ECO:0000313" key="3">
    <source>
        <dbReference type="EMBL" id="GHH38408.1"/>
    </source>
</evidence>
<protein>
    <recommendedName>
        <fullName evidence="5">Nitroreductase family deazaflavin-dependent oxidoreductase</fullName>
    </recommendedName>
</protein>
<sequence length="165" mass="18449">MKERVQAILWKTMIRVAPKRWFITFMRTVLVPADRFLLERTKGRFSLGGTTGAGTLLLTTTGRRSGKQYSSPLFFSPYGNSYAVVASNFGDRKHPAWSENLLADPRATITLGNEVLPVTARLLTGEDHDAQWRLITSYGPAYQDYLDNSGRGSFRIFALDKAPSS</sequence>
<dbReference type="EMBL" id="BNAY01000018">
    <property type="protein sequence ID" value="GHH38408.1"/>
    <property type="molecule type" value="Genomic_DNA"/>
</dbReference>
<comment type="caution">
    <text evidence="3">The sequence shown here is derived from an EMBL/GenBank/DDBJ whole genome shotgun (WGS) entry which is preliminary data.</text>
</comment>
<accession>A0ABQ3MBC0</accession>
<reference evidence="4" key="1">
    <citation type="journal article" date="2019" name="Int. J. Syst. Evol. Microbiol.">
        <title>The Global Catalogue of Microorganisms (GCM) 10K type strain sequencing project: providing services to taxonomists for standard genome sequencing and annotation.</title>
        <authorList>
            <consortium name="The Broad Institute Genomics Platform"/>
            <consortium name="The Broad Institute Genome Sequencing Center for Infectious Disease"/>
            <person name="Wu L."/>
            <person name="Ma J."/>
        </authorList>
    </citation>
    <scope>NUCLEOTIDE SEQUENCE [LARGE SCALE GENOMIC DNA]</scope>
    <source>
        <strain evidence="4">CGMCC 4.7683</strain>
    </source>
</reference>
<dbReference type="InterPro" id="IPR012349">
    <property type="entry name" value="Split_barrel_FMN-bd"/>
</dbReference>
<organism evidence="3 4">
    <name type="scientific">Amycolatopsis oliviviridis</name>
    <dbReference type="NCBI Taxonomy" id="1471590"/>
    <lineage>
        <taxon>Bacteria</taxon>
        <taxon>Bacillati</taxon>
        <taxon>Actinomycetota</taxon>
        <taxon>Actinomycetes</taxon>
        <taxon>Pseudonocardiales</taxon>
        <taxon>Pseudonocardiaceae</taxon>
        <taxon>Amycolatopsis</taxon>
    </lineage>
</organism>